<dbReference type="Pfam" id="PF01266">
    <property type="entry name" value="DAO"/>
    <property type="match status" value="1"/>
</dbReference>
<evidence type="ECO:0000313" key="12">
    <source>
        <dbReference type="Proteomes" id="UP000007303"/>
    </source>
</evidence>
<keyword evidence="3" id="KW-0274">FAD</keyword>
<dbReference type="NCBIfam" id="NF008726">
    <property type="entry name" value="PRK11728.1"/>
    <property type="match status" value="1"/>
</dbReference>
<evidence type="ECO:0000256" key="4">
    <source>
        <dbReference type="ARBA" id="ARBA00023002"/>
    </source>
</evidence>
<dbReference type="GeneTree" id="ENSGT00490000043421"/>
<keyword evidence="12" id="KW-1185">Reference proteome</keyword>
<evidence type="ECO:0000256" key="7">
    <source>
        <dbReference type="ARBA" id="ARBA00038878"/>
    </source>
</evidence>
<evidence type="ECO:0000256" key="8">
    <source>
        <dbReference type="ARBA" id="ARBA00041137"/>
    </source>
</evidence>
<dbReference type="EMBL" id="CAAE01015123">
    <property type="protein sequence ID" value="CAG13232.1"/>
    <property type="molecule type" value="Genomic_DNA"/>
</dbReference>
<dbReference type="PANTHER" id="PTHR43104:SF2">
    <property type="entry name" value="L-2-HYDROXYGLUTARATE DEHYDROGENASE, MITOCHONDRIAL"/>
    <property type="match status" value="1"/>
</dbReference>
<organism evidence="10">
    <name type="scientific">Tetraodon nigroviridis</name>
    <name type="common">Spotted green pufferfish</name>
    <name type="synonym">Chelonodon nigroviridis</name>
    <dbReference type="NCBI Taxonomy" id="99883"/>
    <lineage>
        <taxon>Eukaryota</taxon>
        <taxon>Metazoa</taxon>
        <taxon>Chordata</taxon>
        <taxon>Craniata</taxon>
        <taxon>Vertebrata</taxon>
        <taxon>Euteleostomi</taxon>
        <taxon>Actinopterygii</taxon>
        <taxon>Neopterygii</taxon>
        <taxon>Teleostei</taxon>
        <taxon>Neoteleostei</taxon>
        <taxon>Acanthomorphata</taxon>
        <taxon>Eupercaria</taxon>
        <taxon>Tetraodontiformes</taxon>
        <taxon>Tetradontoidea</taxon>
        <taxon>Tetraodontidae</taxon>
        <taxon>Tetraodon</taxon>
    </lineage>
</organism>
<evidence type="ECO:0000313" key="11">
    <source>
        <dbReference type="Ensembl" id="ENSTNIP00000022541.1"/>
    </source>
</evidence>
<evidence type="ECO:0000256" key="6">
    <source>
        <dbReference type="ARBA" id="ARBA00037941"/>
    </source>
</evidence>
<dbReference type="InterPro" id="IPR036188">
    <property type="entry name" value="FAD/NAD-bd_sf"/>
</dbReference>
<dbReference type="AlphaFoldDB" id="Q4REF0"/>
<keyword evidence="2" id="KW-0285">Flavoprotein</keyword>
<comment type="similarity">
    <text evidence="6">Belongs to the L2HGDH family.</text>
</comment>
<dbReference type="Gene3D" id="3.50.50.60">
    <property type="entry name" value="FAD/NAD(P)-binding domain"/>
    <property type="match status" value="1"/>
</dbReference>
<evidence type="ECO:0000256" key="5">
    <source>
        <dbReference type="ARBA" id="ARBA00036066"/>
    </source>
</evidence>
<name>Q4REF0_TETNG</name>
<sequence>MIRTLSGASFRAAGAAQPGLLKDARRQIHSTYDVAVVGGGIVGLATARELILRHPALSFILLEKEKELAVHQSGHNSGVIHSGIYYTPGSLKARLCVRGATLAYEYCDKKGLPYKRCGKLIVAVEQEEVPRLKALYERGVKNNVRDLSIIDAKEIREREPYCRGIMALDSPYTGIVDWRLVALQYGKDFVEAGGEVVTDCEVNDISASSESPPGSAEGMKYPIEIRDKKGNKVRCRYVLTCGGLYSDRLSQISGCSREPRIVPFRGDYLVLRPEKHYLVKGNIYPVPDPRFPFLGVHFTPRMDGSIWLGPNAVLAFKREGYRVYDFNARDFVDALSFRGLQKLVLRNVIYGIGEMYRGIFTSAQVKLLQKYIPEISPSDVLRGPSGVRAQALDRAGNLVDDFVFDGGVGEVGSRVLHVRNAPSPAATSSLAIGEMIADEVESRFAL</sequence>
<reference evidence="11" key="3">
    <citation type="submission" date="2025-05" db="UniProtKB">
        <authorList>
            <consortium name="Ensembl"/>
        </authorList>
    </citation>
    <scope>IDENTIFICATION</scope>
</reference>
<dbReference type="InterPro" id="IPR006076">
    <property type="entry name" value="FAD-dep_OxRdtase"/>
</dbReference>
<dbReference type="KEGG" id="tng:GSTEN00035790G001"/>
<evidence type="ECO:0000256" key="1">
    <source>
        <dbReference type="ARBA" id="ARBA00001974"/>
    </source>
</evidence>
<reference evidence="10 12" key="1">
    <citation type="journal article" date="2004" name="Nature">
        <title>Genome duplication in the teleost fish Tetraodon nigroviridis reveals the early vertebrate proto-karyotype.</title>
        <authorList>
            <person name="Jaillon O."/>
            <person name="Aury J.-M."/>
            <person name="Brunet F."/>
            <person name="Petit J.-L."/>
            <person name="Stange-Thomann N."/>
            <person name="Mauceli E."/>
            <person name="Bouneau L."/>
            <person name="Fischer C."/>
            <person name="Ozouf-Costaz C."/>
            <person name="Bernot A."/>
            <person name="Nicaud S."/>
            <person name="Jaffe D."/>
            <person name="Fisher S."/>
            <person name="Lutfalla G."/>
            <person name="Dossat C."/>
            <person name="Segurens B."/>
            <person name="Dasilva C."/>
            <person name="Salanoubat M."/>
            <person name="Levy M."/>
            <person name="Boudet N."/>
            <person name="Castellano S."/>
            <person name="Anthouard V."/>
            <person name="Jubin C."/>
            <person name="Castelli V."/>
            <person name="Katinka M."/>
            <person name="Vacherie B."/>
            <person name="Biemont C."/>
            <person name="Skalli Z."/>
            <person name="Cattolico L."/>
            <person name="Poulain J."/>
            <person name="De Berardinis V."/>
            <person name="Cruaud C."/>
            <person name="Duprat S."/>
            <person name="Brottier P."/>
            <person name="Coutanceau J.-P."/>
            <person name="Gouzy J."/>
            <person name="Parra G."/>
            <person name="Lardier G."/>
            <person name="Chapple C."/>
            <person name="McKernan K.J."/>
            <person name="McEwan P."/>
            <person name="Bosak S."/>
            <person name="Kellis M."/>
            <person name="Volff J.-N."/>
            <person name="Guigo R."/>
            <person name="Zody M.C."/>
            <person name="Mesirov J."/>
            <person name="Lindblad-Toh K."/>
            <person name="Birren B."/>
            <person name="Nusbaum C."/>
            <person name="Kahn D."/>
            <person name="Robinson-Rechavi M."/>
            <person name="Laudet V."/>
            <person name="Schachter V."/>
            <person name="Quetier F."/>
            <person name="Saurin W."/>
            <person name="Scarpelli C."/>
            <person name="Wincker P."/>
            <person name="Lander E.S."/>
            <person name="Weissenbach J."/>
            <person name="Roest Crollius H."/>
        </authorList>
    </citation>
    <scope>NUCLEOTIDE SEQUENCE [LARGE SCALE GENOMIC DNA]</scope>
</reference>
<evidence type="ECO:0000313" key="10">
    <source>
        <dbReference type="EMBL" id="CAG13232.1"/>
    </source>
</evidence>
<comment type="cofactor">
    <cofactor evidence="1">
        <name>FAD</name>
        <dbReference type="ChEBI" id="CHEBI:57692"/>
    </cofactor>
</comment>
<evidence type="ECO:0000256" key="2">
    <source>
        <dbReference type="ARBA" id="ARBA00022630"/>
    </source>
</evidence>
<dbReference type="Ensembl" id="ENSTNIT00000022780.1">
    <property type="protein sequence ID" value="ENSTNIP00000022541.1"/>
    <property type="gene ID" value="ENSTNIG00000019338.1"/>
</dbReference>
<feature type="domain" description="FAD dependent oxidoreductase" evidence="9">
    <location>
        <begin position="33"/>
        <end position="438"/>
    </location>
</feature>
<dbReference type="Gene3D" id="3.30.9.10">
    <property type="entry name" value="D-Amino Acid Oxidase, subunit A, domain 2"/>
    <property type="match status" value="1"/>
</dbReference>
<dbReference type="Proteomes" id="UP000007303">
    <property type="component" value="Unassembled WGS sequence"/>
</dbReference>
<accession>Q4REF0</accession>
<dbReference type="PANTHER" id="PTHR43104">
    <property type="entry name" value="L-2-HYDROXYGLUTARATE DEHYDROGENASE, MITOCHONDRIAL"/>
    <property type="match status" value="1"/>
</dbReference>
<proteinExistence type="inferred from homology"/>
<reference evidence="10" key="2">
    <citation type="submission" date="2004-02" db="EMBL/GenBank/DDBJ databases">
        <authorList>
            <consortium name="Genoscope"/>
            <consortium name="Whitehead Institute Centre for Genome Research"/>
        </authorList>
    </citation>
    <scope>NUCLEOTIDE SEQUENCE</scope>
</reference>
<dbReference type="EC" id="1.1.99.2" evidence="7"/>
<dbReference type="SUPFAM" id="SSF51905">
    <property type="entry name" value="FAD/NAD(P)-binding domain"/>
    <property type="match status" value="1"/>
</dbReference>
<protein>
    <recommendedName>
        <fullName evidence="8">L-2-hydroxyglutarate dehydrogenase, mitochondrial</fullName>
        <ecNumber evidence="7">1.1.99.2</ecNumber>
    </recommendedName>
</protein>
<dbReference type="GO" id="GO:0047545">
    <property type="term" value="F:(S)-2-hydroxyglutarate dehydrogenase activity"/>
    <property type="evidence" value="ECO:0007669"/>
    <property type="project" value="UniProtKB-EC"/>
</dbReference>
<dbReference type="OrthoDB" id="498204at2759"/>
<dbReference type="STRING" id="99883.ENSTNIP00000022541"/>
<gene>
    <name evidence="10" type="ORF">GSTENG00035790001</name>
</gene>
<evidence type="ECO:0000256" key="3">
    <source>
        <dbReference type="ARBA" id="ARBA00022827"/>
    </source>
</evidence>
<comment type="catalytic activity">
    <reaction evidence="5">
        <text>(S)-2-hydroxyglutarate + A = 2-oxoglutarate + AH2</text>
        <dbReference type="Rhea" id="RHEA:21252"/>
        <dbReference type="ChEBI" id="CHEBI:13193"/>
        <dbReference type="ChEBI" id="CHEBI:16782"/>
        <dbReference type="ChEBI" id="CHEBI:16810"/>
        <dbReference type="ChEBI" id="CHEBI:17499"/>
        <dbReference type="EC" id="1.1.99.2"/>
    </reaction>
</comment>
<keyword evidence="4" id="KW-0560">Oxidoreductase</keyword>
<evidence type="ECO:0000259" key="9">
    <source>
        <dbReference type="Pfam" id="PF01266"/>
    </source>
</evidence>
<dbReference type="OMA" id="GVHFTRM"/>